<name>A0A1H9A5D1_9EURY</name>
<gene>
    <name evidence="2" type="ORF">SAMN04489841_0356</name>
</gene>
<sequence length="125" mass="14160">MHVTAGRSGSNDENRSGDAARRPDVGGGRSVVASPCETVFEGTNGRYYSEWQVRRRLRTGRWNRCMRQRTPDRWLVETADEALLLLAPIEPDELPAGIEIRVADGRVRIVDTRRPGSDRRSAVRW</sequence>
<dbReference type="STRING" id="1186196.SAMN04489841_0356"/>
<keyword evidence="3" id="KW-1185">Reference proteome</keyword>
<accession>A0A1H9A5D1</accession>
<protein>
    <submittedName>
        <fullName evidence="2">Uncharacterized protein</fullName>
    </submittedName>
</protein>
<feature type="region of interest" description="Disordered" evidence="1">
    <location>
        <begin position="1"/>
        <end position="32"/>
    </location>
</feature>
<reference evidence="3" key="1">
    <citation type="submission" date="2016-10" db="EMBL/GenBank/DDBJ databases">
        <authorList>
            <person name="Varghese N."/>
            <person name="Submissions S."/>
        </authorList>
    </citation>
    <scope>NUCLEOTIDE SEQUENCE [LARGE SCALE GENOMIC DNA]</scope>
    <source>
        <strain evidence="3">DSM 25055</strain>
    </source>
</reference>
<proteinExistence type="predicted"/>
<evidence type="ECO:0000313" key="2">
    <source>
        <dbReference type="EMBL" id="SEP71942.1"/>
    </source>
</evidence>
<dbReference type="Proteomes" id="UP000199114">
    <property type="component" value="Unassembled WGS sequence"/>
</dbReference>
<feature type="compositionally biased region" description="Basic and acidic residues" evidence="1">
    <location>
        <begin position="10"/>
        <end position="24"/>
    </location>
</feature>
<evidence type="ECO:0000313" key="3">
    <source>
        <dbReference type="Proteomes" id="UP000199114"/>
    </source>
</evidence>
<organism evidence="2 3">
    <name type="scientific">Natrinema salaciae</name>
    <dbReference type="NCBI Taxonomy" id="1186196"/>
    <lineage>
        <taxon>Archaea</taxon>
        <taxon>Methanobacteriati</taxon>
        <taxon>Methanobacteriota</taxon>
        <taxon>Stenosarchaea group</taxon>
        <taxon>Halobacteria</taxon>
        <taxon>Halobacteriales</taxon>
        <taxon>Natrialbaceae</taxon>
        <taxon>Natrinema</taxon>
    </lineage>
</organism>
<evidence type="ECO:0000256" key="1">
    <source>
        <dbReference type="SAM" id="MobiDB-lite"/>
    </source>
</evidence>
<dbReference type="AlphaFoldDB" id="A0A1H9A5D1"/>
<dbReference type="EMBL" id="FOFD01000001">
    <property type="protein sequence ID" value="SEP71942.1"/>
    <property type="molecule type" value="Genomic_DNA"/>
</dbReference>